<protein>
    <submittedName>
        <fullName evidence="5">Putative GntR family transcriptional regulator</fullName>
    </submittedName>
</protein>
<keyword evidence="1" id="KW-0805">Transcription regulation</keyword>
<dbReference type="InterPro" id="IPR036390">
    <property type="entry name" value="WH_DNA-bd_sf"/>
</dbReference>
<keyword evidence="2" id="KW-0238">DNA-binding</keyword>
<feature type="domain" description="HTH gntR-type" evidence="4">
    <location>
        <begin position="15"/>
        <end position="83"/>
    </location>
</feature>
<dbReference type="RefSeq" id="WP_036479112.1">
    <property type="nucleotide sequence ID" value="NZ_JMQM01000001.1"/>
</dbReference>
<dbReference type="SUPFAM" id="SSF48008">
    <property type="entry name" value="GntR ligand-binding domain-like"/>
    <property type="match status" value="1"/>
</dbReference>
<dbReference type="GO" id="GO:0003677">
    <property type="term" value="F:DNA binding"/>
    <property type="evidence" value="ECO:0007669"/>
    <property type="project" value="UniProtKB-KW"/>
</dbReference>
<dbReference type="InterPro" id="IPR011711">
    <property type="entry name" value="GntR_C"/>
</dbReference>
<dbReference type="Pfam" id="PF07729">
    <property type="entry name" value="FCD"/>
    <property type="match status" value="1"/>
</dbReference>
<evidence type="ECO:0000256" key="3">
    <source>
        <dbReference type="ARBA" id="ARBA00023163"/>
    </source>
</evidence>
<keyword evidence="6" id="KW-1185">Reference proteome</keyword>
<dbReference type="SMART" id="SM00345">
    <property type="entry name" value="HTH_GNTR"/>
    <property type="match status" value="1"/>
</dbReference>
<proteinExistence type="predicted"/>
<reference evidence="5 6" key="1">
    <citation type="submission" date="2014-05" db="EMBL/GenBank/DDBJ databases">
        <title>Draft Genome Sequence of Nitratireductor basaltis Strain UMTGB225, A Marine Bacterium Isolated from Green Barrel Tunicate.</title>
        <authorList>
            <person name="Gan H.Y."/>
        </authorList>
    </citation>
    <scope>NUCLEOTIDE SEQUENCE [LARGE SCALE GENOMIC DNA]</scope>
    <source>
        <strain evidence="5 6">UMTGB225</strain>
    </source>
</reference>
<accession>A0A084U8N2</accession>
<dbReference type="Gene3D" id="1.20.120.530">
    <property type="entry name" value="GntR ligand-binding domain-like"/>
    <property type="match status" value="1"/>
</dbReference>
<evidence type="ECO:0000313" key="5">
    <source>
        <dbReference type="EMBL" id="KFB09318.1"/>
    </source>
</evidence>
<sequence>MAIQEATNSDRIVRRKLSDEVFDRLRAMILTGELRPGDTVPSERDLMARFGVGRPAVREALQTMHIMGLITVSHGERSRVNELTPTMAFQQVDAVAQLLLTAEPENLEHLKEARKLFEVGIIKAAAVKRTEADIEELRQLLKEQRSKLGNAPDFIRGDIAFHTKIASISGNPMITAVASAMLKWLFHYHTSLLHWSGREDVTLDEHERIIDALAKGDADLCAEIMTVHLDRSDAYYRHHRRA</sequence>
<dbReference type="InterPro" id="IPR000524">
    <property type="entry name" value="Tscrpt_reg_HTH_GntR"/>
</dbReference>
<evidence type="ECO:0000259" key="4">
    <source>
        <dbReference type="PROSITE" id="PS50949"/>
    </source>
</evidence>
<dbReference type="Proteomes" id="UP000053675">
    <property type="component" value="Unassembled WGS sequence"/>
</dbReference>
<dbReference type="SMART" id="SM00895">
    <property type="entry name" value="FCD"/>
    <property type="match status" value="1"/>
</dbReference>
<dbReference type="EMBL" id="JMQM01000001">
    <property type="protein sequence ID" value="KFB09318.1"/>
    <property type="molecule type" value="Genomic_DNA"/>
</dbReference>
<dbReference type="OrthoDB" id="9028214at2"/>
<dbReference type="Pfam" id="PF00392">
    <property type="entry name" value="GntR"/>
    <property type="match status" value="1"/>
</dbReference>
<evidence type="ECO:0000256" key="2">
    <source>
        <dbReference type="ARBA" id="ARBA00023125"/>
    </source>
</evidence>
<organism evidence="5 6">
    <name type="scientific">Nitratireductor basaltis</name>
    <dbReference type="NCBI Taxonomy" id="472175"/>
    <lineage>
        <taxon>Bacteria</taxon>
        <taxon>Pseudomonadati</taxon>
        <taxon>Pseudomonadota</taxon>
        <taxon>Alphaproteobacteria</taxon>
        <taxon>Hyphomicrobiales</taxon>
        <taxon>Phyllobacteriaceae</taxon>
        <taxon>Nitratireductor</taxon>
    </lineage>
</organism>
<dbReference type="Gene3D" id="1.10.10.10">
    <property type="entry name" value="Winged helix-like DNA-binding domain superfamily/Winged helix DNA-binding domain"/>
    <property type="match status" value="1"/>
</dbReference>
<dbReference type="PANTHER" id="PTHR43537:SF5">
    <property type="entry name" value="UXU OPERON TRANSCRIPTIONAL REGULATOR"/>
    <property type="match status" value="1"/>
</dbReference>
<gene>
    <name evidence="5" type="ORF">EL18_00333</name>
</gene>
<evidence type="ECO:0000256" key="1">
    <source>
        <dbReference type="ARBA" id="ARBA00023015"/>
    </source>
</evidence>
<dbReference type="STRING" id="472175.EL18_00333"/>
<dbReference type="PATRIC" id="fig|472175.3.peg.345"/>
<dbReference type="PANTHER" id="PTHR43537">
    <property type="entry name" value="TRANSCRIPTIONAL REGULATOR, GNTR FAMILY"/>
    <property type="match status" value="1"/>
</dbReference>
<keyword evidence="3" id="KW-0804">Transcription</keyword>
<evidence type="ECO:0000313" key="6">
    <source>
        <dbReference type="Proteomes" id="UP000053675"/>
    </source>
</evidence>
<dbReference type="SUPFAM" id="SSF46785">
    <property type="entry name" value="Winged helix' DNA-binding domain"/>
    <property type="match status" value="1"/>
</dbReference>
<comment type="caution">
    <text evidence="5">The sequence shown here is derived from an EMBL/GenBank/DDBJ whole genome shotgun (WGS) entry which is preliminary data.</text>
</comment>
<dbReference type="eggNOG" id="COG2186">
    <property type="taxonomic scope" value="Bacteria"/>
</dbReference>
<name>A0A084U8N2_9HYPH</name>
<dbReference type="InterPro" id="IPR008920">
    <property type="entry name" value="TF_FadR/GntR_C"/>
</dbReference>
<dbReference type="CDD" id="cd07377">
    <property type="entry name" value="WHTH_GntR"/>
    <property type="match status" value="1"/>
</dbReference>
<dbReference type="AlphaFoldDB" id="A0A084U8N2"/>
<dbReference type="InterPro" id="IPR036388">
    <property type="entry name" value="WH-like_DNA-bd_sf"/>
</dbReference>
<dbReference type="GO" id="GO:0003700">
    <property type="term" value="F:DNA-binding transcription factor activity"/>
    <property type="evidence" value="ECO:0007669"/>
    <property type="project" value="InterPro"/>
</dbReference>
<dbReference type="PRINTS" id="PR00035">
    <property type="entry name" value="HTHGNTR"/>
</dbReference>
<dbReference type="NCBIfam" id="NF003011">
    <property type="entry name" value="PRK03837.1"/>
    <property type="match status" value="1"/>
</dbReference>
<dbReference type="PROSITE" id="PS50949">
    <property type="entry name" value="HTH_GNTR"/>
    <property type="match status" value="1"/>
</dbReference>